<protein>
    <recommendedName>
        <fullName evidence="5">ATP-grasp domain-containing protein</fullName>
    </recommendedName>
</protein>
<evidence type="ECO:0000313" key="7">
    <source>
        <dbReference type="Proteomes" id="UP001515480"/>
    </source>
</evidence>
<gene>
    <name evidence="6" type="ORF">AB1Y20_007350</name>
</gene>
<dbReference type="PROSITE" id="PS50975">
    <property type="entry name" value="ATP_GRASP"/>
    <property type="match status" value="1"/>
</dbReference>
<dbReference type="PANTHER" id="PTHR43585:SF2">
    <property type="entry name" value="ATP-GRASP ENZYME FSQD"/>
    <property type="match status" value="1"/>
</dbReference>
<name>A0AB34IXT8_PRYPA</name>
<dbReference type="EMBL" id="JBGBPQ010000017">
    <property type="protein sequence ID" value="KAL1507738.1"/>
    <property type="molecule type" value="Genomic_DNA"/>
</dbReference>
<evidence type="ECO:0000256" key="2">
    <source>
        <dbReference type="ARBA" id="ARBA00022741"/>
    </source>
</evidence>
<evidence type="ECO:0000256" key="4">
    <source>
        <dbReference type="PROSITE-ProRule" id="PRU00409"/>
    </source>
</evidence>
<keyword evidence="7" id="KW-1185">Reference proteome</keyword>
<dbReference type="GO" id="GO:0005524">
    <property type="term" value="F:ATP binding"/>
    <property type="evidence" value="ECO:0007669"/>
    <property type="project" value="UniProtKB-UniRule"/>
</dbReference>
<dbReference type="Gene3D" id="3.30.470.20">
    <property type="entry name" value="ATP-grasp fold, B domain"/>
    <property type="match status" value="1"/>
</dbReference>
<sequence length="492" mass="52952">MGVNTPPPTRAAIENALEQHTKNDIPAAKTNSPSLLDAAAHLVADLFAPFTASKESKAVAKKDSGAVVIIDPCSSGAVFAKELHTRGVPLICVWSDVCTDELIESHVREGMSVPFLKTVRHTCSSDLANTLAALRSVGTPVRDVIVGCETGVLLADLLAEKLGVRGNGTSKSNLRRNKWFQTEAVRAAGLNACVQKLASCSEDVESFLASNEFPSPFKAVVKPVEGAGSDGVFICNSPDEVRAAFKSLEGTKNALGLDNYSVLLQEYLSGDEYVVDTVSLDGEHKCVALWMYDKRMFNGSPVCYYGMRLVDDVKTNPLAQDLIRYVLSVLTPLGIVNGAVHAEVKATPRGPVLVEANCRLHGGDGQWEPVARRCLGYSQISALADAYLDPAAFARLPSLPVNMKAFGASIDMRSTVSGTFSHFNEESLRRIRELPSYISEALDIKPGKKIRLTVDALTIAGGIQIANTDRAQMLNDYALIQEIIDRGVFEVA</sequence>
<dbReference type="AlphaFoldDB" id="A0AB34IXT8"/>
<keyword evidence="1" id="KW-0436">Ligase</keyword>
<comment type="caution">
    <text evidence="6">The sequence shown here is derived from an EMBL/GenBank/DDBJ whole genome shotgun (WGS) entry which is preliminary data.</text>
</comment>
<dbReference type="PANTHER" id="PTHR43585">
    <property type="entry name" value="FUMIPYRROLE BIOSYNTHESIS PROTEIN C"/>
    <property type="match status" value="1"/>
</dbReference>
<dbReference type="InterPro" id="IPR052032">
    <property type="entry name" value="ATP-dep_AA_Ligase"/>
</dbReference>
<accession>A0AB34IXT8</accession>
<evidence type="ECO:0000259" key="5">
    <source>
        <dbReference type="PROSITE" id="PS50975"/>
    </source>
</evidence>
<organism evidence="6 7">
    <name type="scientific">Prymnesium parvum</name>
    <name type="common">Toxic golden alga</name>
    <dbReference type="NCBI Taxonomy" id="97485"/>
    <lineage>
        <taxon>Eukaryota</taxon>
        <taxon>Haptista</taxon>
        <taxon>Haptophyta</taxon>
        <taxon>Prymnesiophyceae</taxon>
        <taxon>Prymnesiales</taxon>
        <taxon>Prymnesiaceae</taxon>
        <taxon>Prymnesium</taxon>
    </lineage>
</organism>
<dbReference type="Pfam" id="PF13535">
    <property type="entry name" value="ATP-grasp_4"/>
    <property type="match status" value="1"/>
</dbReference>
<dbReference type="GO" id="GO:0046872">
    <property type="term" value="F:metal ion binding"/>
    <property type="evidence" value="ECO:0007669"/>
    <property type="project" value="InterPro"/>
</dbReference>
<dbReference type="GO" id="GO:0016874">
    <property type="term" value="F:ligase activity"/>
    <property type="evidence" value="ECO:0007669"/>
    <property type="project" value="UniProtKB-KW"/>
</dbReference>
<evidence type="ECO:0000256" key="1">
    <source>
        <dbReference type="ARBA" id="ARBA00022598"/>
    </source>
</evidence>
<feature type="domain" description="ATP-grasp" evidence="5">
    <location>
        <begin position="182"/>
        <end position="388"/>
    </location>
</feature>
<keyword evidence="3 4" id="KW-0067">ATP-binding</keyword>
<keyword evidence="2 4" id="KW-0547">Nucleotide-binding</keyword>
<dbReference type="SUPFAM" id="SSF56059">
    <property type="entry name" value="Glutathione synthetase ATP-binding domain-like"/>
    <property type="match status" value="1"/>
</dbReference>
<dbReference type="Proteomes" id="UP001515480">
    <property type="component" value="Unassembled WGS sequence"/>
</dbReference>
<dbReference type="InterPro" id="IPR011761">
    <property type="entry name" value="ATP-grasp"/>
</dbReference>
<evidence type="ECO:0000256" key="3">
    <source>
        <dbReference type="ARBA" id="ARBA00022840"/>
    </source>
</evidence>
<reference evidence="6 7" key="1">
    <citation type="journal article" date="2024" name="Science">
        <title>Giant polyketide synthase enzymes in the biosynthesis of giant marine polyether toxins.</title>
        <authorList>
            <person name="Fallon T.R."/>
            <person name="Shende V.V."/>
            <person name="Wierzbicki I.H."/>
            <person name="Pendleton A.L."/>
            <person name="Watervoot N.F."/>
            <person name="Auber R.P."/>
            <person name="Gonzalez D.J."/>
            <person name="Wisecaver J.H."/>
            <person name="Moore B.S."/>
        </authorList>
    </citation>
    <scope>NUCLEOTIDE SEQUENCE [LARGE SCALE GENOMIC DNA]</scope>
    <source>
        <strain evidence="6 7">12B1</strain>
    </source>
</reference>
<evidence type="ECO:0000313" key="6">
    <source>
        <dbReference type="EMBL" id="KAL1507738.1"/>
    </source>
</evidence>
<proteinExistence type="predicted"/>